<evidence type="ECO:0000256" key="5">
    <source>
        <dbReference type="ARBA" id="ARBA00022723"/>
    </source>
</evidence>
<keyword evidence="5" id="KW-0479">Metal-binding</keyword>
<keyword evidence="8" id="KW-0862">Zinc</keyword>
<sequence>MTDYFEEMGWQPLGEGQSPNHFLHFARLLRDFNIFDGLAEKLPPPASKKVVETIPNVPVDKTDIQCTVCLKMFCEKELAKQLPCNHLFHSECIMPWLSKTNSCPLCRHEMETDDEDYEAYRKEKMRAKQREADIENLHNSMFS</sequence>
<dbReference type="EC" id="2.3.2.27" evidence="3"/>
<evidence type="ECO:0000313" key="17">
    <source>
        <dbReference type="Proteomes" id="UP001431783"/>
    </source>
</evidence>
<keyword evidence="6 13" id="KW-0863">Zinc-finger</keyword>
<name>A0AAW1UVH9_9CUCU</name>
<comment type="caution">
    <text evidence="16">The sequence shown here is derived from an EMBL/GenBank/DDBJ whole genome shotgun (WGS) entry which is preliminary data.</text>
</comment>
<evidence type="ECO:0000256" key="14">
    <source>
        <dbReference type="SAM" id="Coils"/>
    </source>
</evidence>
<reference evidence="16 17" key="1">
    <citation type="submission" date="2023-03" db="EMBL/GenBank/DDBJ databases">
        <title>Genome insight into feeding habits of ladybird beetles.</title>
        <authorList>
            <person name="Li H.-S."/>
            <person name="Huang Y.-H."/>
            <person name="Pang H."/>
        </authorList>
    </citation>
    <scope>NUCLEOTIDE SEQUENCE [LARGE SCALE GENOMIC DNA]</scope>
    <source>
        <strain evidence="16">SYSU_2023b</strain>
        <tissue evidence="16">Whole body</tissue>
    </source>
</reference>
<dbReference type="GO" id="GO:0016567">
    <property type="term" value="P:protein ubiquitination"/>
    <property type="evidence" value="ECO:0007669"/>
    <property type="project" value="TreeGrafter"/>
</dbReference>
<dbReference type="CDD" id="cd16669">
    <property type="entry name" value="RING-H2_RNF181"/>
    <property type="match status" value="1"/>
</dbReference>
<dbReference type="GO" id="GO:0005737">
    <property type="term" value="C:cytoplasm"/>
    <property type="evidence" value="ECO:0007669"/>
    <property type="project" value="TreeGrafter"/>
</dbReference>
<gene>
    <name evidence="16" type="ORF">WA026_009327</name>
</gene>
<evidence type="ECO:0000256" key="9">
    <source>
        <dbReference type="ARBA" id="ARBA00038197"/>
    </source>
</evidence>
<dbReference type="Proteomes" id="UP001431783">
    <property type="component" value="Unassembled WGS sequence"/>
</dbReference>
<comment type="function">
    <text evidence="12">E3 ubiquitin-protein ligase which accepts ubiquitin from an E2 ubiquitin-conjugating enzyme in the form of a thioester and then directly transfers the ubiquitin to targeted substrates. Catalyzes monoubiquitination of 26S proteasome subunit PSMC2/RPT1.</text>
</comment>
<comment type="similarity">
    <text evidence="9">Belongs to the RNF181 family.</text>
</comment>
<dbReference type="PANTHER" id="PTHR15710">
    <property type="entry name" value="E3 UBIQUITIN-PROTEIN LIGASE PRAJA"/>
    <property type="match status" value="1"/>
</dbReference>
<dbReference type="FunFam" id="3.30.40.10:FF:000127">
    <property type="entry name" value="E3 ubiquitin-protein ligase RNF181"/>
    <property type="match status" value="1"/>
</dbReference>
<keyword evidence="17" id="KW-1185">Reference proteome</keyword>
<evidence type="ECO:0000256" key="10">
    <source>
        <dbReference type="ARBA" id="ARBA00039317"/>
    </source>
</evidence>
<evidence type="ECO:0000256" key="1">
    <source>
        <dbReference type="ARBA" id="ARBA00000900"/>
    </source>
</evidence>
<protein>
    <recommendedName>
        <fullName evidence="10">E3 ubiquitin-protein ligase RNF181</fullName>
        <ecNumber evidence="3">2.3.2.27</ecNumber>
    </recommendedName>
    <alternativeName>
        <fullName evidence="11">RING finger protein 181</fullName>
    </alternativeName>
</protein>
<dbReference type="PROSITE" id="PS50089">
    <property type="entry name" value="ZF_RING_2"/>
    <property type="match status" value="1"/>
</dbReference>
<evidence type="ECO:0000313" key="16">
    <source>
        <dbReference type="EMBL" id="KAK9885105.1"/>
    </source>
</evidence>
<keyword evidence="7" id="KW-0833">Ubl conjugation pathway</keyword>
<dbReference type="SMART" id="SM00184">
    <property type="entry name" value="RING"/>
    <property type="match status" value="1"/>
</dbReference>
<feature type="coiled-coil region" evidence="14">
    <location>
        <begin position="110"/>
        <end position="137"/>
    </location>
</feature>
<dbReference type="InterPro" id="IPR013083">
    <property type="entry name" value="Znf_RING/FYVE/PHD"/>
</dbReference>
<dbReference type="Pfam" id="PF13639">
    <property type="entry name" value="zf-RING_2"/>
    <property type="match status" value="1"/>
</dbReference>
<dbReference type="InterPro" id="IPR001841">
    <property type="entry name" value="Znf_RING"/>
</dbReference>
<dbReference type="GO" id="GO:0061630">
    <property type="term" value="F:ubiquitin protein ligase activity"/>
    <property type="evidence" value="ECO:0007669"/>
    <property type="project" value="UniProtKB-EC"/>
</dbReference>
<evidence type="ECO:0000256" key="4">
    <source>
        <dbReference type="ARBA" id="ARBA00022679"/>
    </source>
</evidence>
<dbReference type="SUPFAM" id="SSF57850">
    <property type="entry name" value="RING/U-box"/>
    <property type="match status" value="1"/>
</dbReference>
<dbReference type="AlphaFoldDB" id="A0AAW1UVH9"/>
<evidence type="ECO:0000256" key="8">
    <source>
        <dbReference type="ARBA" id="ARBA00022833"/>
    </source>
</evidence>
<dbReference type="EMBL" id="JARQZJ010000094">
    <property type="protein sequence ID" value="KAK9885105.1"/>
    <property type="molecule type" value="Genomic_DNA"/>
</dbReference>
<organism evidence="16 17">
    <name type="scientific">Henosepilachna vigintioctopunctata</name>
    <dbReference type="NCBI Taxonomy" id="420089"/>
    <lineage>
        <taxon>Eukaryota</taxon>
        <taxon>Metazoa</taxon>
        <taxon>Ecdysozoa</taxon>
        <taxon>Arthropoda</taxon>
        <taxon>Hexapoda</taxon>
        <taxon>Insecta</taxon>
        <taxon>Pterygota</taxon>
        <taxon>Neoptera</taxon>
        <taxon>Endopterygota</taxon>
        <taxon>Coleoptera</taxon>
        <taxon>Polyphaga</taxon>
        <taxon>Cucujiformia</taxon>
        <taxon>Coccinelloidea</taxon>
        <taxon>Coccinellidae</taxon>
        <taxon>Epilachninae</taxon>
        <taxon>Epilachnini</taxon>
        <taxon>Henosepilachna</taxon>
    </lineage>
</organism>
<keyword evidence="4" id="KW-0808">Transferase</keyword>
<dbReference type="Gene3D" id="3.30.40.10">
    <property type="entry name" value="Zinc/RING finger domain, C3HC4 (zinc finger)"/>
    <property type="match status" value="1"/>
</dbReference>
<evidence type="ECO:0000256" key="3">
    <source>
        <dbReference type="ARBA" id="ARBA00012483"/>
    </source>
</evidence>
<dbReference type="PANTHER" id="PTHR15710:SF160">
    <property type="entry name" value="E3 UBIQUITIN-PROTEIN LIGASE RNF181"/>
    <property type="match status" value="1"/>
</dbReference>
<dbReference type="GO" id="GO:0008270">
    <property type="term" value="F:zinc ion binding"/>
    <property type="evidence" value="ECO:0007669"/>
    <property type="project" value="UniProtKB-KW"/>
</dbReference>
<evidence type="ECO:0000256" key="11">
    <source>
        <dbReference type="ARBA" id="ARBA00041674"/>
    </source>
</evidence>
<evidence type="ECO:0000256" key="13">
    <source>
        <dbReference type="PROSITE-ProRule" id="PRU00175"/>
    </source>
</evidence>
<evidence type="ECO:0000256" key="7">
    <source>
        <dbReference type="ARBA" id="ARBA00022786"/>
    </source>
</evidence>
<evidence type="ECO:0000256" key="2">
    <source>
        <dbReference type="ARBA" id="ARBA00004906"/>
    </source>
</evidence>
<keyword evidence="14" id="KW-0175">Coiled coil</keyword>
<comment type="catalytic activity">
    <reaction evidence="1">
        <text>S-ubiquitinyl-[E2 ubiquitin-conjugating enzyme]-L-cysteine + [acceptor protein]-L-lysine = [E2 ubiquitin-conjugating enzyme]-L-cysteine + N(6)-ubiquitinyl-[acceptor protein]-L-lysine.</text>
        <dbReference type="EC" id="2.3.2.27"/>
    </reaction>
</comment>
<proteinExistence type="inferred from homology"/>
<evidence type="ECO:0000256" key="12">
    <source>
        <dbReference type="ARBA" id="ARBA00045940"/>
    </source>
</evidence>
<feature type="domain" description="RING-type" evidence="15">
    <location>
        <begin position="66"/>
        <end position="107"/>
    </location>
</feature>
<accession>A0AAW1UVH9</accession>
<evidence type="ECO:0000256" key="6">
    <source>
        <dbReference type="ARBA" id="ARBA00022771"/>
    </source>
</evidence>
<comment type="pathway">
    <text evidence="2">Protein modification; protein ubiquitination.</text>
</comment>
<evidence type="ECO:0000259" key="15">
    <source>
        <dbReference type="PROSITE" id="PS50089"/>
    </source>
</evidence>